<keyword evidence="3" id="KW-0963">Cytoplasm</keyword>
<dbReference type="SMART" id="SM00320">
    <property type="entry name" value="WD40"/>
    <property type="match status" value="10"/>
</dbReference>
<feature type="repeat" description="WD" evidence="13">
    <location>
        <begin position="633"/>
        <end position="668"/>
    </location>
</feature>
<dbReference type="PROSITE" id="PS50294">
    <property type="entry name" value="WD_REPEATS_REGION"/>
    <property type="match status" value="3"/>
</dbReference>
<evidence type="ECO:0000256" key="2">
    <source>
        <dbReference type="ARBA" id="ARBA00004496"/>
    </source>
</evidence>
<dbReference type="Pfam" id="PF00400">
    <property type="entry name" value="WD40"/>
    <property type="match status" value="6"/>
</dbReference>
<evidence type="ECO:0000256" key="12">
    <source>
        <dbReference type="ARBA" id="ARBA00047117"/>
    </source>
</evidence>
<dbReference type="SUPFAM" id="SSF50978">
    <property type="entry name" value="WD40 repeat-like"/>
    <property type="match status" value="2"/>
</dbReference>
<dbReference type="InterPro" id="IPR001680">
    <property type="entry name" value="WD40_rpt"/>
</dbReference>
<sequence>MEQQQQEDTYEVPRLQVESIVGFNGKVINGLRVHPDRQHIIYPLGCAVVIEDISGNEKPSLLWGHTDYVTCIAVSNRNGDLIASGQKTHMGFKAAAIVWDYRSQKALYKLELHKVNIQALVFSPNDLYLASLGGIDDGSVVIWNMANGQAICGSQAQVESAGNTLCISFSKVRDDVFVTGGESTLRVWELDVENRKIRPSEVQLGQLSRQVNCICMDDDNQEEPYFYCGTTTGDILAINMKTRIFRCKAPEKKSFEQGVTALAHLKNNNFLVGTGCGKLYELKFPTPEGKGKQTKPKEVRSWSDASVKSNSEAAITSIALRGAGHQFFVGTANARMYKFGYECTNKSGVMAFDACDLIKTCHSSPINDVIFPPGTSDLVVSCQKEQIRIWAIKSMKELKRFIVPNMTCNAIALACNGQAIVSAWDDGIIRVFGFNSKASNDLVLRKAITAAHNKGVTALACTQNNSMCSGGQWDFNIVSGGGEGQVRIWSFRYDGRGEPSYSLLETLKEHKGSVSAIKIRNDDKECVSASTDGTCIIWNLEKRSRSQIVFANTLFKCVCYSKDESQIFTSGSDRKIGYWECFDGSPIRELEGSKTGAVNAMDLSPDGNYFVTGGDDKLLKLWTYKEGSVVAVGTGHSATIISIKICPQQKYITSVSEDGAILCWRFPF</sequence>
<proteinExistence type="inferred from homology"/>
<feature type="repeat" description="WD" evidence="13">
    <location>
        <begin position="359"/>
        <end position="400"/>
    </location>
</feature>
<organism evidence="14 15">
    <name type="scientific">Mya arenaria</name>
    <name type="common">Soft-shell clam</name>
    <dbReference type="NCBI Taxonomy" id="6604"/>
    <lineage>
        <taxon>Eukaryota</taxon>
        <taxon>Metazoa</taxon>
        <taxon>Spiralia</taxon>
        <taxon>Lophotrochozoa</taxon>
        <taxon>Mollusca</taxon>
        <taxon>Bivalvia</taxon>
        <taxon>Autobranchia</taxon>
        <taxon>Heteroconchia</taxon>
        <taxon>Euheterodonta</taxon>
        <taxon>Imparidentia</taxon>
        <taxon>Neoheterodontei</taxon>
        <taxon>Myida</taxon>
        <taxon>Myoidea</taxon>
        <taxon>Myidae</taxon>
        <taxon>Mya</taxon>
    </lineage>
</organism>
<evidence type="ECO:0000313" key="15">
    <source>
        <dbReference type="Proteomes" id="UP001164746"/>
    </source>
</evidence>
<evidence type="ECO:0000256" key="6">
    <source>
        <dbReference type="ARBA" id="ARBA00022846"/>
    </source>
</evidence>
<feature type="repeat" description="WD" evidence="13">
    <location>
        <begin position="591"/>
        <end position="632"/>
    </location>
</feature>
<reference evidence="14" key="1">
    <citation type="submission" date="2022-11" db="EMBL/GenBank/DDBJ databases">
        <title>Centuries of genome instability and evolution in soft-shell clam transmissible cancer (bioRxiv).</title>
        <authorList>
            <person name="Hart S.F.M."/>
            <person name="Yonemitsu M.A."/>
            <person name="Giersch R.M."/>
            <person name="Beal B.F."/>
            <person name="Arriagada G."/>
            <person name="Davis B.W."/>
            <person name="Ostrander E.A."/>
            <person name="Goff S.P."/>
            <person name="Metzger M.J."/>
        </authorList>
    </citation>
    <scope>NUCLEOTIDE SEQUENCE</scope>
    <source>
        <strain evidence="14">MELC-2E11</strain>
        <tissue evidence="14">Siphon/mantle</tissue>
    </source>
</reference>
<dbReference type="PANTHER" id="PTHR13720:SF14">
    <property type="entry name" value="CILIA- AND FLAGELLA-ASSOCIATED PROTEIN 52"/>
    <property type="match status" value="1"/>
</dbReference>
<dbReference type="InterPro" id="IPR015943">
    <property type="entry name" value="WD40/YVTN_repeat-like_dom_sf"/>
</dbReference>
<evidence type="ECO:0000256" key="8">
    <source>
        <dbReference type="ARBA" id="ARBA00023273"/>
    </source>
</evidence>
<keyword evidence="15" id="KW-1185">Reference proteome</keyword>
<comment type="subcellular location">
    <subcellularLocation>
        <location evidence="1">Cell projection</location>
        <location evidence="1">Cilium</location>
        <location evidence="1">Flagellum</location>
    </subcellularLocation>
    <subcellularLocation>
        <location evidence="2">Cytoplasm</location>
    </subcellularLocation>
</comment>
<evidence type="ECO:0000256" key="7">
    <source>
        <dbReference type="ARBA" id="ARBA00023069"/>
    </source>
</evidence>
<evidence type="ECO:0000256" key="5">
    <source>
        <dbReference type="ARBA" id="ARBA00022737"/>
    </source>
</evidence>
<keyword evidence="4 13" id="KW-0853">WD repeat</keyword>
<dbReference type="InterPro" id="IPR050630">
    <property type="entry name" value="WD_repeat_EMAP"/>
</dbReference>
<dbReference type="CDD" id="cd00200">
    <property type="entry name" value="WD40"/>
    <property type="match status" value="1"/>
</dbReference>
<evidence type="ECO:0000313" key="14">
    <source>
        <dbReference type="EMBL" id="WAQ96928.1"/>
    </source>
</evidence>
<dbReference type="PROSITE" id="PS00678">
    <property type="entry name" value="WD_REPEATS_1"/>
    <property type="match status" value="2"/>
</dbReference>
<dbReference type="Gene3D" id="2.130.10.10">
    <property type="entry name" value="YVTN repeat-like/Quinoprotein amine dehydrogenase"/>
    <property type="match status" value="3"/>
</dbReference>
<dbReference type="Proteomes" id="UP001164746">
    <property type="component" value="Chromosome 2"/>
</dbReference>
<evidence type="ECO:0000256" key="13">
    <source>
        <dbReference type="PROSITE-ProRule" id="PRU00221"/>
    </source>
</evidence>
<accession>A0ABY7DLH5</accession>
<dbReference type="PANTHER" id="PTHR13720">
    <property type="entry name" value="WD-40 REPEAT PROTEIN"/>
    <property type="match status" value="1"/>
</dbReference>
<keyword evidence="6" id="KW-0282">Flagellum</keyword>
<comment type="subunit">
    <text evidence="12">Microtubule inner protein component of sperm flagellar doublet microtubules. Interacts with BRCA2. Interacts with the CCT chaperonin complex. Interacts with HSP70. Interacts with AK8. Interacts with CFAP45. Interacts with DNAI1. Interacts with IQDC.</text>
</comment>
<comment type="function">
    <text evidence="11">Microtubule inner protein (MIP) part of the dynein-decorated doublet microtubules (DMTs) in cilia axoneme. Important for proper ciliary and flagellar beating. May act in cooperation with CFAP45 and axonemal dynein subunit DNAH11. May play a role in cell growth and/or survival.</text>
</comment>
<dbReference type="PROSITE" id="PS50082">
    <property type="entry name" value="WD_REPEATS_2"/>
    <property type="match status" value="4"/>
</dbReference>
<protein>
    <recommendedName>
        <fullName evidence="10">Cilia- and flagella-associated protein 52</fullName>
    </recommendedName>
</protein>
<evidence type="ECO:0000256" key="11">
    <source>
        <dbReference type="ARBA" id="ARBA00046056"/>
    </source>
</evidence>
<keyword evidence="7" id="KW-0969">Cilium</keyword>
<feature type="repeat" description="WD" evidence="13">
    <location>
        <begin position="507"/>
        <end position="548"/>
    </location>
</feature>
<keyword evidence="5" id="KW-0677">Repeat</keyword>
<dbReference type="EMBL" id="CP111013">
    <property type="protein sequence ID" value="WAQ96928.1"/>
    <property type="molecule type" value="Genomic_DNA"/>
</dbReference>
<evidence type="ECO:0000256" key="9">
    <source>
        <dbReference type="ARBA" id="ARBA00029456"/>
    </source>
</evidence>
<dbReference type="InterPro" id="IPR019775">
    <property type="entry name" value="WD40_repeat_CS"/>
</dbReference>
<evidence type="ECO:0000256" key="3">
    <source>
        <dbReference type="ARBA" id="ARBA00022490"/>
    </source>
</evidence>
<dbReference type="InterPro" id="IPR036322">
    <property type="entry name" value="WD40_repeat_dom_sf"/>
</dbReference>
<evidence type="ECO:0000256" key="1">
    <source>
        <dbReference type="ARBA" id="ARBA00004230"/>
    </source>
</evidence>
<evidence type="ECO:0000256" key="4">
    <source>
        <dbReference type="ARBA" id="ARBA00022574"/>
    </source>
</evidence>
<gene>
    <name evidence="14" type="ORF">MAR_029618</name>
</gene>
<comment type="similarity">
    <text evidence="9">Belongs to the CFAP52 family.</text>
</comment>
<name>A0ABY7DLH5_MYAAR</name>
<evidence type="ECO:0000256" key="10">
    <source>
        <dbReference type="ARBA" id="ARBA00029552"/>
    </source>
</evidence>
<keyword evidence="8" id="KW-0966">Cell projection</keyword>